<dbReference type="Proteomes" id="UP001164727">
    <property type="component" value="Chromosome"/>
</dbReference>
<evidence type="ECO:0008006" key="3">
    <source>
        <dbReference type="Google" id="ProtNLM"/>
    </source>
</evidence>
<evidence type="ECO:0000313" key="1">
    <source>
        <dbReference type="EMBL" id="WAN63224.1"/>
    </source>
</evidence>
<reference evidence="1 2" key="1">
    <citation type="journal article" date="2023" name="Microbiol. Resour. Announc.">
        <title>Complete Genome of 'Candidatus Phytoplasma rubi' RS, a Phytopathogenic Bacterium Associated with Rubus Stunt Disease.</title>
        <authorList>
            <person name="Duckeck D."/>
            <person name="Zubert C."/>
            <person name="Bohm J.W."/>
            <person name="Carminati G."/>
            <person name="Schneider B."/>
            <person name="Kube M."/>
        </authorList>
    </citation>
    <scope>NUCLEOTIDE SEQUENCE [LARGE SCALE GENOMIC DNA]</scope>
    <source>
        <strain evidence="1 2">RS</strain>
    </source>
</reference>
<organism evidence="1 2">
    <name type="scientific">Candidatus Phytoplasma rubi</name>
    <dbReference type="NCBI Taxonomy" id="399025"/>
    <lineage>
        <taxon>Bacteria</taxon>
        <taxon>Bacillati</taxon>
        <taxon>Mycoplasmatota</taxon>
        <taxon>Mollicutes</taxon>
        <taxon>Acholeplasmatales</taxon>
        <taxon>Acholeplasmataceae</taxon>
        <taxon>Candidatus Phytoplasma</taxon>
        <taxon>16SrV (Elm yellows group)</taxon>
    </lineage>
</organism>
<dbReference type="EMBL" id="CP114006">
    <property type="protein sequence ID" value="WAN63224.1"/>
    <property type="molecule type" value="Genomic_DNA"/>
</dbReference>
<proteinExistence type="predicted"/>
<sequence length="38" mass="4775">MNEKIEAWLYGDFFLKLYHEFKHNTRVPNKQKLHQKEI</sequence>
<evidence type="ECO:0000313" key="2">
    <source>
        <dbReference type="Proteomes" id="UP001164727"/>
    </source>
</evidence>
<gene>
    <name evidence="1" type="ORF">RS022_02730</name>
</gene>
<keyword evidence="2" id="KW-1185">Reference proteome</keyword>
<protein>
    <recommendedName>
        <fullName evidence="3">Phage protein</fullName>
    </recommendedName>
</protein>
<name>A0ABY7BTZ3_9MOLU</name>
<accession>A0ABY7BTZ3</accession>